<dbReference type="AlphaFoldDB" id="A0AAP0E954"/>
<protein>
    <submittedName>
        <fullName evidence="2">Uncharacterized protein</fullName>
    </submittedName>
</protein>
<evidence type="ECO:0000256" key="1">
    <source>
        <dbReference type="SAM" id="MobiDB-lite"/>
    </source>
</evidence>
<proteinExistence type="predicted"/>
<gene>
    <name evidence="2" type="ORF">Scep_028036</name>
</gene>
<feature type="region of interest" description="Disordered" evidence="1">
    <location>
        <begin position="1"/>
        <end position="36"/>
    </location>
</feature>
<evidence type="ECO:0000313" key="3">
    <source>
        <dbReference type="Proteomes" id="UP001419268"/>
    </source>
</evidence>
<organism evidence="2 3">
    <name type="scientific">Stephania cephalantha</name>
    <dbReference type="NCBI Taxonomy" id="152367"/>
    <lineage>
        <taxon>Eukaryota</taxon>
        <taxon>Viridiplantae</taxon>
        <taxon>Streptophyta</taxon>
        <taxon>Embryophyta</taxon>
        <taxon>Tracheophyta</taxon>
        <taxon>Spermatophyta</taxon>
        <taxon>Magnoliopsida</taxon>
        <taxon>Ranunculales</taxon>
        <taxon>Menispermaceae</taxon>
        <taxon>Menispermoideae</taxon>
        <taxon>Cissampelideae</taxon>
        <taxon>Stephania</taxon>
    </lineage>
</organism>
<accession>A0AAP0E954</accession>
<name>A0AAP0E954_9MAGN</name>
<reference evidence="2 3" key="1">
    <citation type="submission" date="2024-01" db="EMBL/GenBank/DDBJ databases">
        <title>Genome assemblies of Stephania.</title>
        <authorList>
            <person name="Yang L."/>
        </authorList>
    </citation>
    <scope>NUCLEOTIDE SEQUENCE [LARGE SCALE GENOMIC DNA]</scope>
    <source>
        <strain evidence="2">JXDWG</strain>
        <tissue evidence="2">Leaf</tissue>
    </source>
</reference>
<dbReference type="Proteomes" id="UP001419268">
    <property type="component" value="Unassembled WGS sequence"/>
</dbReference>
<keyword evidence="3" id="KW-1185">Reference proteome</keyword>
<dbReference type="EMBL" id="JBBNAG010000012">
    <property type="protein sequence ID" value="KAK9088954.1"/>
    <property type="molecule type" value="Genomic_DNA"/>
</dbReference>
<evidence type="ECO:0000313" key="2">
    <source>
        <dbReference type="EMBL" id="KAK9088954.1"/>
    </source>
</evidence>
<comment type="caution">
    <text evidence="2">The sequence shown here is derived from an EMBL/GenBank/DDBJ whole genome shotgun (WGS) entry which is preliminary data.</text>
</comment>
<sequence>MKDGTAGQPGLSSVFSDPVNPINGKEVPHVTSQNGGRLSQPIIANLLKAGQAIQ</sequence>